<keyword evidence="2" id="KW-1185">Reference proteome</keyword>
<gene>
    <name evidence="1" type="ORF">CC1G_14091</name>
</gene>
<accession>D6RLA9</accession>
<dbReference type="InParanoid" id="D6RLA9"/>
<dbReference type="AlphaFoldDB" id="D6RLA9"/>
<sequence length="160" mass="17701">MGQMKPLYTSRMQMMTREMQKVILAAGGSRTSRHFAHLTSSIRGRLQPIEKAIYNIKHAMCEGVTSADVVPLVWPSGHPYDPASMENLYPEDPSTEEKLKGSPIMGTVDIGVQKVTVTRMRDGTVFRQKDILAKPKVILASTLEEIVETTAKSIRSVSLA</sequence>
<dbReference type="EMBL" id="AACS02000003">
    <property type="protein sequence ID" value="EFI28065.1"/>
    <property type="molecule type" value="Genomic_DNA"/>
</dbReference>
<dbReference type="Proteomes" id="UP000001861">
    <property type="component" value="Unassembled WGS sequence"/>
</dbReference>
<dbReference type="KEGG" id="cci:CC1G_14091"/>
<dbReference type="RefSeq" id="XP_002911559.1">
    <property type="nucleotide sequence ID" value="XM_002911513.1"/>
</dbReference>
<dbReference type="GeneID" id="9379686"/>
<reference evidence="1 2" key="1">
    <citation type="journal article" date="2010" name="Proc. Natl. Acad. Sci. U.S.A.">
        <title>Insights into evolution of multicellular fungi from the assembled chromosomes of the mushroom Coprinopsis cinerea (Coprinus cinereus).</title>
        <authorList>
            <person name="Stajich J.E."/>
            <person name="Wilke S.K."/>
            <person name="Ahren D."/>
            <person name="Au C.H."/>
            <person name="Birren B.W."/>
            <person name="Borodovsky M."/>
            <person name="Burns C."/>
            <person name="Canback B."/>
            <person name="Casselton L.A."/>
            <person name="Cheng C.K."/>
            <person name="Deng J."/>
            <person name="Dietrich F.S."/>
            <person name="Fargo D.C."/>
            <person name="Farman M.L."/>
            <person name="Gathman A.C."/>
            <person name="Goldberg J."/>
            <person name="Guigo R."/>
            <person name="Hoegger P.J."/>
            <person name="Hooker J.B."/>
            <person name="Huggins A."/>
            <person name="James T.Y."/>
            <person name="Kamada T."/>
            <person name="Kilaru S."/>
            <person name="Kodira C."/>
            <person name="Kues U."/>
            <person name="Kupfer D."/>
            <person name="Kwan H.S."/>
            <person name="Lomsadze A."/>
            <person name="Li W."/>
            <person name="Lilly W.W."/>
            <person name="Ma L.J."/>
            <person name="Mackey A.J."/>
            <person name="Manning G."/>
            <person name="Martin F."/>
            <person name="Muraguchi H."/>
            <person name="Natvig D.O."/>
            <person name="Palmerini H."/>
            <person name="Ramesh M.A."/>
            <person name="Rehmeyer C.J."/>
            <person name="Roe B.A."/>
            <person name="Shenoy N."/>
            <person name="Stanke M."/>
            <person name="Ter-Hovhannisyan V."/>
            <person name="Tunlid A."/>
            <person name="Velagapudi R."/>
            <person name="Vision T.J."/>
            <person name="Zeng Q."/>
            <person name="Zolan M.E."/>
            <person name="Pukkila P.J."/>
        </authorList>
    </citation>
    <scope>NUCLEOTIDE SEQUENCE [LARGE SCALE GENOMIC DNA]</scope>
    <source>
        <strain evidence="2">Okayama-7 / 130 / ATCC MYA-4618 / FGSC 9003</strain>
    </source>
</reference>
<comment type="caution">
    <text evidence="1">The sequence shown here is derived from an EMBL/GenBank/DDBJ whole genome shotgun (WGS) entry which is preliminary data.</text>
</comment>
<name>D6RLA9_COPC7</name>
<protein>
    <submittedName>
        <fullName evidence="1">Uncharacterized protein</fullName>
    </submittedName>
</protein>
<evidence type="ECO:0000313" key="1">
    <source>
        <dbReference type="EMBL" id="EFI28065.1"/>
    </source>
</evidence>
<proteinExistence type="predicted"/>
<organism evidence="1 2">
    <name type="scientific">Coprinopsis cinerea (strain Okayama-7 / 130 / ATCC MYA-4618 / FGSC 9003)</name>
    <name type="common">Inky cap fungus</name>
    <name type="synonym">Hormographiella aspergillata</name>
    <dbReference type="NCBI Taxonomy" id="240176"/>
    <lineage>
        <taxon>Eukaryota</taxon>
        <taxon>Fungi</taxon>
        <taxon>Dikarya</taxon>
        <taxon>Basidiomycota</taxon>
        <taxon>Agaricomycotina</taxon>
        <taxon>Agaricomycetes</taxon>
        <taxon>Agaricomycetidae</taxon>
        <taxon>Agaricales</taxon>
        <taxon>Agaricineae</taxon>
        <taxon>Psathyrellaceae</taxon>
        <taxon>Coprinopsis</taxon>
    </lineage>
</organism>
<dbReference type="VEuPathDB" id="FungiDB:CC1G_14091"/>
<dbReference type="STRING" id="240176.D6RLA9"/>
<dbReference type="OrthoDB" id="3222645at2759"/>
<dbReference type="HOGENOM" id="CLU_1652066_0_0_1"/>
<evidence type="ECO:0000313" key="2">
    <source>
        <dbReference type="Proteomes" id="UP000001861"/>
    </source>
</evidence>